<evidence type="ECO:0000256" key="6">
    <source>
        <dbReference type="ARBA" id="ARBA00034125"/>
    </source>
</evidence>
<feature type="transmembrane region" description="Helical" evidence="7">
    <location>
        <begin position="182"/>
        <end position="199"/>
    </location>
</feature>
<proteinExistence type="inferred from homology"/>
<dbReference type="AlphaFoldDB" id="A0A8J6J553"/>
<evidence type="ECO:0000256" key="2">
    <source>
        <dbReference type="ARBA" id="ARBA00022475"/>
    </source>
</evidence>
<dbReference type="EMBL" id="JACOPP010000003">
    <property type="protein sequence ID" value="MBC5732796.1"/>
    <property type="molecule type" value="Genomic_DNA"/>
</dbReference>
<dbReference type="InterPro" id="IPR050539">
    <property type="entry name" value="ThrE_Dicarb/AminoAcid_Exp"/>
</dbReference>
<evidence type="ECO:0000256" key="7">
    <source>
        <dbReference type="SAM" id="Phobius"/>
    </source>
</evidence>
<feature type="domain" description="Threonine/serine exporter-like N-terminal" evidence="8">
    <location>
        <begin position="2"/>
        <end position="235"/>
    </location>
</feature>
<keyword evidence="3 7" id="KW-0812">Transmembrane</keyword>
<comment type="similarity">
    <text evidence="6">Belongs to the ThrE exporter (TC 2.A.79) family.</text>
</comment>
<evidence type="ECO:0000259" key="8">
    <source>
        <dbReference type="Pfam" id="PF06738"/>
    </source>
</evidence>
<evidence type="ECO:0000256" key="5">
    <source>
        <dbReference type="ARBA" id="ARBA00023136"/>
    </source>
</evidence>
<accession>A0A8J6J553</accession>
<dbReference type="GO" id="GO:0005886">
    <property type="term" value="C:plasma membrane"/>
    <property type="evidence" value="ECO:0007669"/>
    <property type="project" value="UniProtKB-SubCell"/>
</dbReference>
<feature type="transmembrane region" description="Helical" evidence="7">
    <location>
        <begin position="157"/>
        <end position="176"/>
    </location>
</feature>
<keyword evidence="4 7" id="KW-1133">Transmembrane helix</keyword>
<dbReference type="GO" id="GO:0022857">
    <property type="term" value="F:transmembrane transporter activity"/>
    <property type="evidence" value="ECO:0007669"/>
    <property type="project" value="InterPro"/>
</dbReference>
<dbReference type="PANTHER" id="PTHR34390:SF2">
    <property type="entry name" value="SUCCINATE TRANSPORTER SUBUNIT YJJP-RELATED"/>
    <property type="match status" value="1"/>
</dbReference>
<dbReference type="Pfam" id="PF06738">
    <property type="entry name" value="ThrE"/>
    <property type="match status" value="1"/>
</dbReference>
<evidence type="ECO:0000313" key="9">
    <source>
        <dbReference type="EMBL" id="MBC5732796.1"/>
    </source>
</evidence>
<keyword evidence="10" id="KW-1185">Reference proteome</keyword>
<dbReference type="Proteomes" id="UP000661435">
    <property type="component" value="Unassembled WGS sequence"/>
</dbReference>
<dbReference type="PANTHER" id="PTHR34390">
    <property type="entry name" value="UPF0442 PROTEIN YJJB-RELATED"/>
    <property type="match status" value="1"/>
</dbReference>
<keyword evidence="2" id="KW-1003">Cell membrane</keyword>
<organism evidence="9 10">
    <name type="scientific">Lawsonibacter hominis</name>
    <dbReference type="NCBI Taxonomy" id="2763053"/>
    <lineage>
        <taxon>Bacteria</taxon>
        <taxon>Bacillati</taxon>
        <taxon>Bacillota</taxon>
        <taxon>Clostridia</taxon>
        <taxon>Eubacteriales</taxon>
        <taxon>Oscillospiraceae</taxon>
        <taxon>Lawsonibacter</taxon>
    </lineage>
</organism>
<protein>
    <submittedName>
        <fullName evidence="9">Threonine/serine exporter family protein</fullName>
    </submittedName>
</protein>
<comment type="caution">
    <text evidence="9">The sequence shown here is derived from an EMBL/GenBank/DDBJ whole genome shotgun (WGS) entry which is preliminary data.</text>
</comment>
<feature type="transmembrane region" description="Helical" evidence="7">
    <location>
        <begin position="219"/>
        <end position="240"/>
    </location>
</feature>
<sequence length="242" mass="25141">MGLCLMESGAETYRVEESMHRLLSAYGVAGEVFAIPNCIIATLTSPERRPLTQIRRVPAHGTDIDQLERYNDLCRRLCREAPELDAALEQVAQIGRERRSYPLYIRLAGYFLGCGMFSLFYGGTLRDGLCGGVCGVAIGLCLALTGAFGANLFFKTVAGAAVSALTALLLTAAGLGQSLDKIIIGALMALVPGIAITNAMRDIMAGDMVSGISKGAEALLIGAAIALGTAIALGLAALTAGG</sequence>
<dbReference type="InterPro" id="IPR010619">
    <property type="entry name" value="ThrE-like_N"/>
</dbReference>
<feature type="transmembrane region" description="Helical" evidence="7">
    <location>
        <begin position="129"/>
        <end position="150"/>
    </location>
</feature>
<dbReference type="GO" id="GO:0015744">
    <property type="term" value="P:succinate transport"/>
    <property type="evidence" value="ECO:0007669"/>
    <property type="project" value="TreeGrafter"/>
</dbReference>
<feature type="transmembrane region" description="Helical" evidence="7">
    <location>
        <begin position="103"/>
        <end position="123"/>
    </location>
</feature>
<name>A0A8J6J553_9FIRM</name>
<reference evidence="9" key="1">
    <citation type="submission" date="2020-08" db="EMBL/GenBank/DDBJ databases">
        <title>Genome public.</title>
        <authorList>
            <person name="Liu C."/>
            <person name="Sun Q."/>
        </authorList>
    </citation>
    <scope>NUCLEOTIDE SEQUENCE</scope>
    <source>
        <strain evidence="9">NSJ-51</strain>
    </source>
</reference>
<evidence type="ECO:0000256" key="1">
    <source>
        <dbReference type="ARBA" id="ARBA00004651"/>
    </source>
</evidence>
<evidence type="ECO:0000256" key="4">
    <source>
        <dbReference type="ARBA" id="ARBA00022989"/>
    </source>
</evidence>
<gene>
    <name evidence="9" type="ORF">H8S57_03510</name>
</gene>
<comment type="subcellular location">
    <subcellularLocation>
        <location evidence="1">Cell membrane</location>
        <topology evidence="1">Multi-pass membrane protein</topology>
    </subcellularLocation>
</comment>
<evidence type="ECO:0000256" key="3">
    <source>
        <dbReference type="ARBA" id="ARBA00022692"/>
    </source>
</evidence>
<evidence type="ECO:0000313" key="10">
    <source>
        <dbReference type="Proteomes" id="UP000661435"/>
    </source>
</evidence>
<keyword evidence="5 7" id="KW-0472">Membrane</keyword>